<evidence type="ECO:0000256" key="2">
    <source>
        <dbReference type="ARBA" id="ARBA00011056"/>
    </source>
</evidence>
<dbReference type="GO" id="GO:0016973">
    <property type="term" value="P:poly(A)+ mRNA export from nucleus"/>
    <property type="evidence" value="ECO:0007669"/>
    <property type="project" value="InterPro"/>
</dbReference>
<evidence type="ECO:0000256" key="7">
    <source>
        <dbReference type="ARBA" id="ARBA00023132"/>
    </source>
</evidence>
<keyword evidence="13" id="KW-1185">Reference proteome</keyword>
<dbReference type="InterPro" id="IPR012476">
    <property type="entry name" value="GLE1"/>
</dbReference>
<keyword evidence="6" id="KW-0811">Translocation</keyword>
<dbReference type="STRING" id="554055.A0A2P6VCU0"/>
<protein>
    <recommendedName>
        <fullName evidence="9">mRNA export factor GLE1</fullName>
    </recommendedName>
    <alternativeName>
        <fullName evidence="10">Nucleoporin GLE1</fullName>
    </alternativeName>
</protein>
<dbReference type="GO" id="GO:0005737">
    <property type="term" value="C:cytoplasm"/>
    <property type="evidence" value="ECO:0007669"/>
    <property type="project" value="TreeGrafter"/>
</dbReference>
<keyword evidence="7" id="KW-0906">Nuclear pore complex</keyword>
<evidence type="ECO:0000313" key="13">
    <source>
        <dbReference type="Proteomes" id="UP000239649"/>
    </source>
</evidence>
<evidence type="ECO:0000256" key="8">
    <source>
        <dbReference type="ARBA" id="ARBA00023242"/>
    </source>
</evidence>
<dbReference type="InterPro" id="IPR038506">
    <property type="entry name" value="GLE1-like_sf"/>
</dbReference>
<evidence type="ECO:0000256" key="11">
    <source>
        <dbReference type="SAM" id="MobiDB-lite"/>
    </source>
</evidence>
<feature type="compositionally biased region" description="Basic and acidic residues" evidence="11">
    <location>
        <begin position="479"/>
        <end position="495"/>
    </location>
</feature>
<dbReference type="PANTHER" id="PTHR12960">
    <property type="entry name" value="GLE-1-RELATED"/>
    <property type="match status" value="1"/>
</dbReference>
<dbReference type="GO" id="GO:0044614">
    <property type="term" value="C:nuclear pore cytoplasmic filaments"/>
    <property type="evidence" value="ECO:0007669"/>
    <property type="project" value="TreeGrafter"/>
</dbReference>
<feature type="region of interest" description="Disordered" evidence="11">
    <location>
        <begin position="474"/>
        <end position="495"/>
    </location>
</feature>
<dbReference type="GO" id="GO:0005543">
    <property type="term" value="F:phospholipid binding"/>
    <property type="evidence" value="ECO:0007669"/>
    <property type="project" value="TreeGrafter"/>
</dbReference>
<evidence type="ECO:0000256" key="5">
    <source>
        <dbReference type="ARBA" id="ARBA00022927"/>
    </source>
</evidence>
<organism evidence="12 13">
    <name type="scientific">Micractinium conductrix</name>
    <dbReference type="NCBI Taxonomy" id="554055"/>
    <lineage>
        <taxon>Eukaryota</taxon>
        <taxon>Viridiplantae</taxon>
        <taxon>Chlorophyta</taxon>
        <taxon>core chlorophytes</taxon>
        <taxon>Trebouxiophyceae</taxon>
        <taxon>Chlorellales</taxon>
        <taxon>Chlorellaceae</taxon>
        <taxon>Chlorella clade</taxon>
        <taxon>Micractinium</taxon>
    </lineage>
</organism>
<comment type="similarity">
    <text evidence="2">Belongs to the GLE1 family.</text>
</comment>
<dbReference type="OrthoDB" id="420884at2759"/>
<name>A0A2P6VCU0_9CHLO</name>
<dbReference type="EMBL" id="LHPF02000012">
    <property type="protein sequence ID" value="PSC71897.1"/>
    <property type="molecule type" value="Genomic_DNA"/>
</dbReference>
<keyword evidence="3" id="KW-0813">Transport</keyword>
<dbReference type="GO" id="GO:0031369">
    <property type="term" value="F:translation initiation factor binding"/>
    <property type="evidence" value="ECO:0007669"/>
    <property type="project" value="TreeGrafter"/>
</dbReference>
<keyword evidence="8" id="KW-0539">Nucleus</keyword>
<evidence type="ECO:0000256" key="1">
    <source>
        <dbReference type="ARBA" id="ARBA00004567"/>
    </source>
</evidence>
<dbReference type="Pfam" id="PF07817">
    <property type="entry name" value="GLE1"/>
    <property type="match status" value="1"/>
</dbReference>
<proteinExistence type="inferred from homology"/>
<feature type="region of interest" description="Disordered" evidence="11">
    <location>
        <begin position="133"/>
        <end position="155"/>
    </location>
</feature>
<dbReference type="PANTHER" id="PTHR12960:SF0">
    <property type="entry name" value="MRNA EXPORT FACTOR GLE1"/>
    <property type="match status" value="1"/>
</dbReference>
<dbReference type="GO" id="GO:0015031">
    <property type="term" value="P:protein transport"/>
    <property type="evidence" value="ECO:0007669"/>
    <property type="project" value="UniProtKB-KW"/>
</dbReference>
<sequence>MGGVRPLAPAEAALAEATVRQQRQLAEQAQRKVAVLERALAEIELEEAAALADVAVAGQRQAEEQAAAEAAAAAARQQQRAALLTGLRSQHQQQAAEGQRRVQKLEAEAVRQAKAREAAAAAARAAAEQQAAAENAARSAQEQQQREVAAKSAADAQTADAAAQAAAQRKKEAAHAKAAQAAAQASGVRIGASAAAWEKQCGDALAAAQASVKPFVDDRAMRDKKRAIDKFVTLNVQQISATLEQIRLKAQALVGFVGQQHGFQRTYALLTLANKLVSQCEVQVTRLHSFAFPLAEVAVAVMAAHPDFVPLLAARLHQVCPLSVPKYFAFKSGQGQDAEDVYLRQLGYKISTDEDTGQISRESTDEFVGRQAGYLMLYAAAMQSGNPQNPHGLQHAWTLLARLLNALPANRVTATAVDAVLKVVGWRMNTAYRRQFTKLLQYIDTKFLPALGTANDPDARAVYTRIQTYLRTQQYRSPPEGRDMPQFDSSSYDRA</sequence>
<dbReference type="GO" id="GO:0000822">
    <property type="term" value="F:inositol hexakisphosphate binding"/>
    <property type="evidence" value="ECO:0007669"/>
    <property type="project" value="TreeGrafter"/>
</dbReference>
<comment type="caution">
    <text evidence="12">The sequence shown here is derived from an EMBL/GenBank/DDBJ whole genome shotgun (WGS) entry which is preliminary data.</text>
</comment>
<evidence type="ECO:0000256" key="6">
    <source>
        <dbReference type="ARBA" id="ARBA00023010"/>
    </source>
</evidence>
<reference evidence="12 13" key="1">
    <citation type="journal article" date="2018" name="Plant J.">
        <title>Genome sequences of Chlorella sorokiniana UTEX 1602 and Micractinium conductrix SAG 241.80: implications to maltose excretion by a green alga.</title>
        <authorList>
            <person name="Arriola M.B."/>
            <person name="Velmurugan N."/>
            <person name="Zhang Y."/>
            <person name="Plunkett M.H."/>
            <person name="Hondzo H."/>
            <person name="Barney B.M."/>
        </authorList>
    </citation>
    <scope>NUCLEOTIDE SEQUENCE [LARGE SCALE GENOMIC DNA]</scope>
    <source>
        <strain evidence="12 13">SAG 241.80</strain>
    </source>
</reference>
<gene>
    <name evidence="12" type="ORF">C2E20_4639</name>
</gene>
<evidence type="ECO:0000313" key="12">
    <source>
        <dbReference type="EMBL" id="PSC71897.1"/>
    </source>
</evidence>
<evidence type="ECO:0000256" key="9">
    <source>
        <dbReference type="ARBA" id="ARBA00026227"/>
    </source>
</evidence>
<accession>A0A2P6VCU0</accession>
<evidence type="ECO:0000256" key="3">
    <source>
        <dbReference type="ARBA" id="ARBA00022448"/>
    </source>
</evidence>
<keyword evidence="5" id="KW-0653">Protein transport</keyword>
<keyword evidence="4" id="KW-0509">mRNA transport</keyword>
<evidence type="ECO:0000256" key="10">
    <source>
        <dbReference type="ARBA" id="ARBA00029983"/>
    </source>
</evidence>
<dbReference type="Gene3D" id="1.25.40.510">
    <property type="entry name" value="GLE1-like"/>
    <property type="match status" value="1"/>
</dbReference>
<dbReference type="Proteomes" id="UP000239649">
    <property type="component" value="Unassembled WGS sequence"/>
</dbReference>
<comment type="subcellular location">
    <subcellularLocation>
        <location evidence="1">Nucleus</location>
        <location evidence="1">Nuclear pore complex</location>
    </subcellularLocation>
</comment>
<dbReference type="AlphaFoldDB" id="A0A2P6VCU0"/>
<feature type="compositionally biased region" description="Low complexity" evidence="11">
    <location>
        <begin position="133"/>
        <end position="143"/>
    </location>
</feature>
<evidence type="ECO:0000256" key="4">
    <source>
        <dbReference type="ARBA" id="ARBA00022816"/>
    </source>
</evidence>